<evidence type="ECO:0000256" key="10">
    <source>
        <dbReference type="SAM" id="MobiDB-lite"/>
    </source>
</evidence>
<comment type="similarity">
    <text evidence="2">Belongs to the Tom40 family.</text>
</comment>
<name>A0A8C0NVA9_CANLF</name>
<dbReference type="Gene3D" id="2.40.160.10">
    <property type="entry name" value="Porin"/>
    <property type="match status" value="1"/>
</dbReference>
<keyword evidence="8" id="KW-0496">Mitochondrion</keyword>
<dbReference type="AlphaFoldDB" id="A0A8C0NVA9"/>
<dbReference type="FunFam" id="2.40.160.10:FF:000006">
    <property type="entry name" value="Translocase of outer mitochondrial membrane 40 like"/>
    <property type="match status" value="1"/>
</dbReference>
<dbReference type="GO" id="GO:0008320">
    <property type="term" value="F:protein transmembrane transporter activity"/>
    <property type="evidence" value="ECO:0007669"/>
    <property type="project" value="InterPro"/>
</dbReference>
<feature type="compositionally biased region" description="Low complexity" evidence="10">
    <location>
        <begin position="8"/>
        <end position="22"/>
    </location>
</feature>
<reference evidence="11" key="2">
    <citation type="submission" date="2025-08" db="UniProtKB">
        <authorList>
            <consortium name="Ensembl"/>
        </authorList>
    </citation>
    <scope>IDENTIFICATION</scope>
</reference>
<keyword evidence="9" id="KW-0472">Membrane</keyword>
<evidence type="ECO:0000256" key="8">
    <source>
        <dbReference type="ARBA" id="ARBA00023128"/>
    </source>
</evidence>
<evidence type="ECO:0000256" key="9">
    <source>
        <dbReference type="ARBA" id="ARBA00023136"/>
    </source>
</evidence>
<dbReference type="CDD" id="cd07305">
    <property type="entry name" value="Porin3_Tom40"/>
    <property type="match status" value="1"/>
</dbReference>
<dbReference type="Pfam" id="PF01459">
    <property type="entry name" value="Porin_3"/>
    <property type="match status" value="2"/>
</dbReference>
<keyword evidence="5" id="KW-0812">Transmembrane</keyword>
<evidence type="ECO:0000256" key="3">
    <source>
        <dbReference type="ARBA" id="ARBA00022448"/>
    </source>
</evidence>
<accession>A0A8C0NVA9</accession>
<feature type="region of interest" description="Disordered" evidence="10">
    <location>
        <begin position="1"/>
        <end position="22"/>
    </location>
</feature>
<evidence type="ECO:0000256" key="1">
    <source>
        <dbReference type="ARBA" id="ARBA00004374"/>
    </source>
</evidence>
<evidence type="ECO:0000313" key="11">
    <source>
        <dbReference type="Ensembl" id="ENSCAFP00030031783.1"/>
    </source>
</evidence>
<dbReference type="Proteomes" id="UP000694429">
    <property type="component" value="Chromosome 38"/>
</dbReference>
<comment type="subcellular location">
    <subcellularLocation>
        <location evidence="1">Mitochondrion outer membrane</location>
        <topology evidence="1">Multi-pass membrane protein</topology>
    </subcellularLocation>
</comment>
<dbReference type="InterPro" id="IPR037930">
    <property type="entry name" value="Tom40"/>
</dbReference>
<dbReference type="GO" id="GO:0030150">
    <property type="term" value="P:protein import into mitochondrial matrix"/>
    <property type="evidence" value="ECO:0007669"/>
    <property type="project" value="InterPro"/>
</dbReference>
<keyword evidence="3" id="KW-0813">Transport</keyword>
<evidence type="ECO:0000313" key="12">
    <source>
        <dbReference type="Proteomes" id="UP000694429"/>
    </source>
</evidence>
<protein>
    <submittedName>
        <fullName evidence="11">Translocase of outer mitochondrial membrane 40 like</fullName>
    </submittedName>
</protein>
<organism evidence="11 12">
    <name type="scientific">Canis lupus familiaris</name>
    <name type="common">Dog</name>
    <name type="synonym">Canis familiaris</name>
    <dbReference type="NCBI Taxonomy" id="9615"/>
    <lineage>
        <taxon>Eukaryota</taxon>
        <taxon>Metazoa</taxon>
        <taxon>Chordata</taxon>
        <taxon>Craniata</taxon>
        <taxon>Vertebrata</taxon>
        <taxon>Euteleostomi</taxon>
        <taxon>Mammalia</taxon>
        <taxon>Eutheria</taxon>
        <taxon>Laurasiatheria</taxon>
        <taxon>Carnivora</taxon>
        <taxon>Caniformia</taxon>
        <taxon>Canidae</taxon>
        <taxon>Canis</taxon>
    </lineage>
</organism>
<evidence type="ECO:0000256" key="2">
    <source>
        <dbReference type="ARBA" id="ARBA00010510"/>
    </source>
</evidence>
<reference evidence="11" key="1">
    <citation type="submission" date="2019-03" db="EMBL/GenBank/DDBJ databases">
        <authorList>
            <person name="Warren W.C."/>
            <person name="Johnson G.S."/>
        </authorList>
    </citation>
    <scope>NUCLEOTIDE SEQUENCE [LARGE SCALE GENOMIC DNA]</scope>
    <source>
        <strain evidence="11">Basenji</strain>
    </source>
</reference>
<keyword evidence="7" id="KW-0653">Protein transport</keyword>
<evidence type="ECO:0000256" key="7">
    <source>
        <dbReference type="ARBA" id="ARBA00022927"/>
    </source>
</evidence>
<feature type="compositionally biased region" description="Polar residues" evidence="10">
    <location>
        <begin position="50"/>
        <end position="59"/>
    </location>
</feature>
<sequence>MGRERVWGSVSPPASSPHSSCSRSSIGPCGSFWDWGVGGCGVGPEGGRGSNSVLSQANPGPSRDPWTEMGNTLGLAPMGALPRRSPRREEPLPNPGSFDELHRLCKDVFPAQMEGVKLVVNKVLSSHFQVAHTVHMSALGLPGYHLHAAYAGDWQLSPTEVFPTVVGDMDSSGSLNAQVLLLLAERLRAKAVFQTQQAKFLTWQFDGEYRGDDYTATLTLGNPDLIGESGEELGRGCFFLVAAHLLVSAVAPHGLEGSGVRSILGRLGGGERAWLPSLRLTLCLPRCPTVIMVAHFLQSLTHRLVLGGELVYHRRPGEEGAILTLAGKYSAVHWVATLNVGSGGAHASYYHRANEQVQVGVEFEANTRLQDTTFSFGYHLTLPQANMVFRGLVDSNWCVGAVLEKKMPPLPVTLALGAFLNHWRNRFHCGFSITVG</sequence>
<keyword evidence="4" id="KW-1134">Transmembrane beta strand</keyword>
<evidence type="ECO:0000256" key="4">
    <source>
        <dbReference type="ARBA" id="ARBA00022452"/>
    </source>
</evidence>
<evidence type="ECO:0000256" key="6">
    <source>
        <dbReference type="ARBA" id="ARBA00022787"/>
    </source>
</evidence>
<dbReference type="Ensembl" id="ENSCAFT00030036430.1">
    <property type="protein sequence ID" value="ENSCAFP00030031783.1"/>
    <property type="gene ID" value="ENSCAFG00030019777.1"/>
</dbReference>
<dbReference type="InterPro" id="IPR023614">
    <property type="entry name" value="Porin_dom_sf"/>
</dbReference>
<dbReference type="GO" id="GO:0005741">
    <property type="term" value="C:mitochondrial outer membrane"/>
    <property type="evidence" value="ECO:0007669"/>
    <property type="project" value="UniProtKB-SubCell"/>
</dbReference>
<proteinExistence type="inferred from homology"/>
<keyword evidence="6" id="KW-1000">Mitochondrion outer membrane</keyword>
<evidence type="ECO:0000256" key="5">
    <source>
        <dbReference type="ARBA" id="ARBA00022692"/>
    </source>
</evidence>
<feature type="region of interest" description="Disordered" evidence="10">
    <location>
        <begin position="48"/>
        <end position="70"/>
    </location>
</feature>
<dbReference type="PANTHER" id="PTHR10802">
    <property type="entry name" value="MITOCHONDRIAL IMPORT RECEPTOR SUBUNIT TOM40"/>
    <property type="match status" value="1"/>
</dbReference>
<dbReference type="InterPro" id="IPR027246">
    <property type="entry name" value="Porin_Euk/Tom40"/>
</dbReference>